<keyword evidence="2" id="KW-0813">Transport</keyword>
<dbReference type="InterPro" id="IPR013563">
    <property type="entry name" value="Oligopep_ABC_C"/>
</dbReference>
<reference evidence="6 7" key="1">
    <citation type="submission" date="2018-07" db="EMBL/GenBank/DDBJ databases">
        <title>Leeuwenhoekiella genomics.</title>
        <authorList>
            <person name="Tahon G."/>
            <person name="Willems A."/>
        </authorList>
    </citation>
    <scope>NUCLEOTIDE SEQUENCE [LARGE SCALE GENOMIC DNA]</scope>
    <source>
        <strain evidence="6 7">LMG 22550</strain>
    </source>
</reference>
<dbReference type="GO" id="GO:0005524">
    <property type="term" value="F:ATP binding"/>
    <property type="evidence" value="ECO:0007669"/>
    <property type="project" value="UniProtKB-KW"/>
</dbReference>
<dbReference type="EMBL" id="QOVM01000001">
    <property type="protein sequence ID" value="RXG24405.1"/>
    <property type="molecule type" value="Genomic_DNA"/>
</dbReference>
<accession>A0A4Q0PCD7</accession>
<dbReference type="InterPro" id="IPR050319">
    <property type="entry name" value="ABC_transp_ATP-bind"/>
</dbReference>
<dbReference type="GO" id="GO:0015833">
    <property type="term" value="P:peptide transport"/>
    <property type="evidence" value="ECO:0007669"/>
    <property type="project" value="InterPro"/>
</dbReference>
<evidence type="ECO:0000256" key="3">
    <source>
        <dbReference type="ARBA" id="ARBA00022741"/>
    </source>
</evidence>
<dbReference type="SUPFAM" id="SSF52540">
    <property type="entry name" value="P-loop containing nucleoside triphosphate hydrolases"/>
    <property type="match status" value="2"/>
</dbReference>
<dbReference type="Proteomes" id="UP000289238">
    <property type="component" value="Unassembled WGS sequence"/>
</dbReference>
<dbReference type="InterPro" id="IPR027417">
    <property type="entry name" value="P-loop_NTPase"/>
</dbReference>
<dbReference type="NCBIfam" id="NF007739">
    <property type="entry name" value="PRK10419.1"/>
    <property type="match status" value="2"/>
</dbReference>
<dbReference type="SMART" id="SM00382">
    <property type="entry name" value="AAA"/>
    <property type="match status" value="2"/>
</dbReference>
<evidence type="ECO:0000256" key="4">
    <source>
        <dbReference type="ARBA" id="ARBA00022840"/>
    </source>
</evidence>
<comment type="similarity">
    <text evidence="1">Belongs to the ABC transporter superfamily.</text>
</comment>
<dbReference type="PROSITE" id="PS00211">
    <property type="entry name" value="ABC_TRANSPORTER_1"/>
    <property type="match status" value="2"/>
</dbReference>
<protein>
    <submittedName>
        <fullName evidence="6">Peptide/nickel transport system ATP-binding protein</fullName>
    </submittedName>
</protein>
<dbReference type="GO" id="GO:0016887">
    <property type="term" value="F:ATP hydrolysis activity"/>
    <property type="evidence" value="ECO:0007669"/>
    <property type="project" value="InterPro"/>
</dbReference>
<dbReference type="InterPro" id="IPR017871">
    <property type="entry name" value="ABC_transporter-like_CS"/>
</dbReference>
<evidence type="ECO:0000256" key="2">
    <source>
        <dbReference type="ARBA" id="ARBA00022448"/>
    </source>
</evidence>
<comment type="caution">
    <text evidence="6">The sequence shown here is derived from an EMBL/GenBank/DDBJ whole genome shotgun (WGS) entry which is preliminary data.</text>
</comment>
<feature type="domain" description="ABC transporter" evidence="5">
    <location>
        <begin position="306"/>
        <end position="556"/>
    </location>
</feature>
<organism evidence="6 7">
    <name type="scientific">Leeuwenhoekiella aequorea</name>
    <dbReference type="NCBI Taxonomy" id="283736"/>
    <lineage>
        <taxon>Bacteria</taxon>
        <taxon>Pseudomonadati</taxon>
        <taxon>Bacteroidota</taxon>
        <taxon>Flavobacteriia</taxon>
        <taxon>Flavobacteriales</taxon>
        <taxon>Flavobacteriaceae</taxon>
        <taxon>Leeuwenhoekiella</taxon>
    </lineage>
</organism>
<dbReference type="CDD" id="cd03257">
    <property type="entry name" value="ABC_NikE_OppD_transporters"/>
    <property type="match status" value="2"/>
</dbReference>
<dbReference type="OrthoDB" id="1115710at2"/>
<dbReference type="GO" id="GO:0055085">
    <property type="term" value="P:transmembrane transport"/>
    <property type="evidence" value="ECO:0007669"/>
    <property type="project" value="UniProtKB-ARBA"/>
</dbReference>
<keyword evidence="3" id="KW-0547">Nucleotide-binding</keyword>
<evidence type="ECO:0000313" key="7">
    <source>
        <dbReference type="Proteomes" id="UP000289238"/>
    </source>
</evidence>
<dbReference type="PROSITE" id="PS50893">
    <property type="entry name" value="ABC_TRANSPORTER_2"/>
    <property type="match status" value="2"/>
</dbReference>
<dbReference type="FunFam" id="3.40.50.300:FF:000016">
    <property type="entry name" value="Oligopeptide ABC transporter ATP-binding component"/>
    <property type="match status" value="2"/>
</dbReference>
<dbReference type="PANTHER" id="PTHR43776:SF7">
    <property type="entry name" value="D,D-DIPEPTIDE TRANSPORT ATP-BINDING PROTEIN DDPF-RELATED"/>
    <property type="match status" value="1"/>
</dbReference>
<keyword evidence="7" id="KW-1185">Reference proteome</keyword>
<proteinExistence type="inferred from homology"/>
<dbReference type="Pfam" id="PF00005">
    <property type="entry name" value="ABC_tran"/>
    <property type="match status" value="2"/>
</dbReference>
<dbReference type="InterPro" id="IPR003593">
    <property type="entry name" value="AAA+_ATPase"/>
</dbReference>
<feature type="domain" description="ABC transporter" evidence="5">
    <location>
        <begin position="7"/>
        <end position="258"/>
    </location>
</feature>
<keyword evidence="4 6" id="KW-0067">ATP-binding</keyword>
<evidence type="ECO:0000259" key="5">
    <source>
        <dbReference type="PROSITE" id="PS50893"/>
    </source>
</evidence>
<name>A0A4Q0PCD7_9FLAO</name>
<sequence>MQNSPLLTVNNLTLGFRKQHEINTVLHNITFSVFPNEILGIVGESGSGKSVTNLAVLGLLPKRNTDIKSGEILFEEKSLLTKNEKELQKIRGNEISMIFQEPMSSLNPSMRCGKQVTEVLLRHTNCTKQEAKEETLRLLNQVKLPRPEATFKAYPHEISGGQKQRVMIAMAIACKPKLLIADEPTTALDVTVQKEIILLLKDLQQQTGMSILFISHDLSLVSEIANRVLVMYRGKIVEEGSAKAIFKTPKKDYTKALIYARPSTKERLAKLPTVKDFLSGKALSQPVSKETRSQEHERIYSKTPLLEIKNASKEYYSKVSFFGKTETLKAVNDVSFKIYEGETLGLVGESGCGKSTLGNLILQLDNTTSGSIFYKGTDLTALSSKALRSLRKDIQIIFQDPYSSLNPRLTVGRSITEAMQVHKLYKNSSERKMEAIKLLEEVGLLPEHFNRYPHEFSGGQRQRIGIARTIAVRPKFIVCDESVSALDISVQAQVLNLLNTLKTTYGFTYLFISHDLAVVKYISDRLLVMRNGIFEETGEADAVYENPQRAYTKALIDAIPKGI</sequence>
<dbReference type="InterPro" id="IPR003439">
    <property type="entry name" value="ABC_transporter-like_ATP-bd"/>
</dbReference>
<dbReference type="Pfam" id="PF08352">
    <property type="entry name" value="oligo_HPY"/>
    <property type="match status" value="2"/>
</dbReference>
<dbReference type="NCBIfam" id="NF008453">
    <property type="entry name" value="PRK11308.1"/>
    <property type="match status" value="2"/>
</dbReference>
<dbReference type="Gene3D" id="3.40.50.300">
    <property type="entry name" value="P-loop containing nucleotide triphosphate hydrolases"/>
    <property type="match status" value="2"/>
</dbReference>
<dbReference type="RefSeq" id="WP_128756147.1">
    <property type="nucleotide sequence ID" value="NZ_QOVM01000001.1"/>
</dbReference>
<evidence type="ECO:0000313" key="6">
    <source>
        <dbReference type="EMBL" id="RXG24405.1"/>
    </source>
</evidence>
<dbReference type="AlphaFoldDB" id="A0A4Q0PCD7"/>
<evidence type="ECO:0000256" key="1">
    <source>
        <dbReference type="ARBA" id="ARBA00005417"/>
    </source>
</evidence>
<gene>
    <name evidence="6" type="ORF">DSM00_193</name>
</gene>
<dbReference type="PANTHER" id="PTHR43776">
    <property type="entry name" value="TRANSPORT ATP-BINDING PROTEIN"/>
    <property type="match status" value="1"/>
</dbReference>